<reference evidence="2 3" key="1">
    <citation type="submission" date="2016-07" db="EMBL/GenBank/DDBJ databases">
        <title>Multiple horizontal gene transfer events from other fungi enriched the ability of initially mycotrophic Trichoderma (Ascomycota) to feed on dead plant biomass.</title>
        <authorList>
            <consortium name="DOE Joint Genome Institute"/>
            <person name="Aerts A."/>
            <person name="Atanasova L."/>
            <person name="Chenthamara K."/>
            <person name="Zhang J."/>
            <person name="Grujic M."/>
            <person name="Henrissat B."/>
            <person name="Kuo A."/>
            <person name="Salamov A."/>
            <person name="Lipzen A."/>
            <person name="Labutti K."/>
            <person name="Barry K."/>
            <person name="Miao Y."/>
            <person name="Rahimi M.J."/>
            <person name="Shen Q."/>
            <person name="Grigoriev I.V."/>
            <person name="Kubicek C.P."/>
            <person name="Druzhinina I.S."/>
        </authorList>
    </citation>
    <scope>NUCLEOTIDE SEQUENCE [LARGE SCALE GENOMIC DNA]</scope>
    <source>
        <strain evidence="2 3">CBS 226.95</strain>
    </source>
</reference>
<dbReference type="RefSeq" id="XP_024776235.1">
    <property type="nucleotide sequence ID" value="XM_024918789.1"/>
</dbReference>
<evidence type="ECO:0000256" key="1">
    <source>
        <dbReference type="SAM" id="MobiDB-lite"/>
    </source>
</evidence>
<evidence type="ECO:0000313" key="2">
    <source>
        <dbReference type="EMBL" id="PTB56558.1"/>
    </source>
</evidence>
<protein>
    <submittedName>
        <fullName evidence="2">Uncharacterized protein</fullName>
    </submittedName>
</protein>
<dbReference type="GeneID" id="36627358"/>
<organism evidence="2 3">
    <name type="scientific">Trichoderma harzianum CBS 226.95</name>
    <dbReference type="NCBI Taxonomy" id="983964"/>
    <lineage>
        <taxon>Eukaryota</taxon>
        <taxon>Fungi</taxon>
        <taxon>Dikarya</taxon>
        <taxon>Ascomycota</taxon>
        <taxon>Pezizomycotina</taxon>
        <taxon>Sordariomycetes</taxon>
        <taxon>Hypocreomycetidae</taxon>
        <taxon>Hypocreales</taxon>
        <taxon>Hypocreaceae</taxon>
        <taxon>Trichoderma</taxon>
    </lineage>
</organism>
<gene>
    <name evidence="2" type="ORF">M431DRAFT_506316</name>
</gene>
<proteinExistence type="predicted"/>
<dbReference type="EMBL" id="KZ679678">
    <property type="protein sequence ID" value="PTB56558.1"/>
    <property type="molecule type" value="Genomic_DNA"/>
</dbReference>
<sequence length="89" mass="10072">MGPVVDDDEMMISPERRRREEADGRQGGKRGCEQRQRHSKKHRSLTSEQATLGARASKKNPITRPNRLVHDKPILPHAPPLCKVLVSVE</sequence>
<name>A0A2T4AI29_TRIHA</name>
<dbReference type="AlphaFoldDB" id="A0A2T4AI29"/>
<evidence type="ECO:0000313" key="3">
    <source>
        <dbReference type="Proteomes" id="UP000241690"/>
    </source>
</evidence>
<feature type="region of interest" description="Disordered" evidence="1">
    <location>
        <begin position="1"/>
        <end position="77"/>
    </location>
</feature>
<dbReference type="Proteomes" id="UP000241690">
    <property type="component" value="Unassembled WGS sequence"/>
</dbReference>
<feature type="compositionally biased region" description="Basic and acidic residues" evidence="1">
    <location>
        <begin position="14"/>
        <end position="36"/>
    </location>
</feature>
<accession>A0A2T4AI29</accession>
<keyword evidence="3" id="KW-1185">Reference proteome</keyword>
<feature type="compositionally biased region" description="Acidic residues" evidence="1">
    <location>
        <begin position="1"/>
        <end position="10"/>
    </location>
</feature>